<dbReference type="InterPro" id="IPR013154">
    <property type="entry name" value="ADH-like_N"/>
</dbReference>
<proteinExistence type="predicted"/>
<name>A0A2V3II46_9FLOR</name>
<dbReference type="InterPro" id="IPR011032">
    <property type="entry name" value="GroES-like_sf"/>
</dbReference>
<dbReference type="Pfam" id="PF08240">
    <property type="entry name" value="ADH_N"/>
    <property type="match status" value="1"/>
</dbReference>
<dbReference type="Gene3D" id="3.90.180.10">
    <property type="entry name" value="Medium-chain alcohol dehydrogenases, catalytic domain"/>
    <property type="match status" value="1"/>
</dbReference>
<protein>
    <submittedName>
        <fullName evidence="4">Synaptic vesicle membrane protein VAT-1-like</fullName>
    </submittedName>
</protein>
<evidence type="ECO:0000313" key="5">
    <source>
        <dbReference type="Proteomes" id="UP000247409"/>
    </source>
</evidence>
<dbReference type="OrthoDB" id="4492at2759"/>
<dbReference type="Pfam" id="PF13602">
    <property type="entry name" value="ADH_zinc_N_2"/>
    <property type="match status" value="1"/>
</dbReference>
<reference evidence="4 5" key="1">
    <citation type="journal article" date="2018" name="Mol. Biol. Evol.">
        <title>Analysis of the draft genome of the red seaweed Gracilariopsis chorda provides insights into genome size evolution in Rhodophyta.</title>
        <authorList>
            <person name="Lee J."/>
            <person name="Yang E.C."/>
            <person name="Graf L."/>
            <person name="Yang J.H."/>
            <person name="Qiu H."/>
            <person name="Zel Zion U."/>
            <person name="Chan C.X."/>
            <person name="Stephens T.G."/>
            <person name="Weber A.P.M."/>
            <person name="Boo G.H."/>
            <person name="Boo S.M."/>
            <person name="Kim K.M."/>
            <person name="Shin Y."/>
            <person name="Jung M."/>
            <person name="Lee S.J."/>
            <person name="Yim H.S."/>
            <person name="Lee J.H."/>
            <person name="Bhattacharya D."/>
            <person name="Yoon H.S."/>
        </authorList>
    </citation>
    <scope>NUCLEOTIDE SEQUENCE [LARGE SCALE GENOMIC DNA]</scope>
    <source>
        <strain evidence="4 5">SKKU-2015</strain>
        <tissue evidence="4">Whole body</tissue>
    </source>
</reference>
<sequence>MSISDIPSKRWVTSTYGDIGNLNLEDSTVPPPAENEVRIRSRAIGLNFADVLATLGLYEAAGNPPFCPGFEVSGVVDAIGEGVEGIHVNDRVYAMVRFGTCTTAINVDHRYVRPVPDDWSFQEAAAFATQAVTAWYALCVLGGIPSNGDRPLQPTSKRKIVLVHSAAGGVGLNLVEMVKRVGGEIVAVVGSAAKIPTLEAHGVSRERIIVRGLDDKDGFEPKVREILGGSGVDVVVDSLLGDYFQGGYDLLNLGGRYIAMGSASLTPSGTLSILKGGLANLVKLGFRFLNRPKLDLLSNIGQNKTVSGFNLFYLFDNHELLSTGYSEIEAMELPKPVVGKTYPFENAPDAMRFFQAGQSIGKIVLEVGAES</sequence>
<dbReference type="PANTHER" id="PTHR48106">
    <property type="entry name" value="QUINONE OXIDOREDUCTASE PIG3-RELATED"/>
    <property type="match status" value="1"/>
</dbReference>
<keyword evidence="5" id="KW-1185">Reference proteome</keyword>
<evidence type="ECO:0000259" key="3">
    <source>
        <dbReference type="SMART" id="SM00829"/>
    </source>
</evidence>
<dbReference type="GO" id="GO:0005829">
    <property type="term" value="C:cytosol"/>
    <property type="evidence" value="ECO:0007669"/>
    <property type="project" value="TreeGrafter"/>
</dbReference>
<dbReference type="SUPFAM" id="SSF51735">
    <property type="entry name" value="NAD(P)-binding Rossmann-fold domains"/>
    <property type="match status" value="1"/>
</dbReference>
<accession>A0A2V3II46</accession>
<dbReference type="InterPro" id="IPR020843">
    <property type="entry name" value="ER"/>
</dbReference>
<dbReference type="EMBL" id="NBIV01000198">
    <property type="protein sequence ID" value="PXF41742.1"/>
    <property type="molecule type" value="Genomic_DNA"/>
</dbReference>
<dbReference type="SUPFAM" id="SSF50129">
    <property type="entry name" value="GroES-like"/>
    <property type="match status" value="1"/>
</dbReference>
<dbReference type="STRING" id="448386.A0A2V3II46"/>
<dbReference type="InterPro" id="IPR036291">
    <property type="entry name" value="NAD(P)-bd_dom_sf"/>
</dbReference>
<feature type="domain" description="Enoyl reductase (ER)" evidence="3">
    <location>
        <begin position="17"/>
        <end position="365"/>
    </location>
</feature>
<keyword evidence="1" id="KW-0521">NADP</keyword>
<comment type="caution">
    <text evidence="4">The sequence shown here is derived from an EMBL/GenBank/DDBJ whole genome shotgun (WGS) entry which is preliminary data.</text>
</comment>
<keyword evidence="2" id="KW-0560">Oxidoreductase</keyword>
<dbReference type="Proteomes" id="UP000247409">
    <property type="component" value="Unassembled WGS sequence"/>
</dbReference>
<dbReference type="GO" id="GO:0070402">
    <property type="term" value="F:NADPH binding"/>
    <property type="evidence" value="ECO:0007669"/>
    <property type="project" value="TreeGrafter"/>
</dbReference>
<dbReference type="SMART" id="SM00829">
    <property type="entry name" value="PKS_ER"/>
    <property type="match status" value="1"/>
</dbReference>
<evidence type="ECO:0000256" key="1">
    <source>
        <dbReference type="ARBA" id="ARBA00022857"/>
    </source>
</evidence>
<dbReference type="GO" id="GO:0003960">
    <property type="term" value="F:quinone reductase (NADPH) activity"/>
    <property type="evidence" value="ECO:0007669"/>
    <property type="project" value="TreeGrafter"/>
</dbReference>
<dbReference type="GO" id="GO:0035925">
    <property type="term" value="F:mRNA 3'-UTR AU-rich region binding"/>
    <property type="evidence" value="ECO:0007669"/>
    <property type="project" value="TreeGrafter"/>
</dbReference>
<gene>
    <name evidence="4" type="ORF">BWQ96_08531</name>
</gene>
<organism evidence="4 5">
    <name type="scientific">Gracilariopsis chorda</name>
    <dbReference type="NCBI Taxonomy" id="448386"/>
    <lineage>
        <taxon>Eukaryota</taxon>
        <taxon>Rhodophyta</taxon>
        <taxon>Florideophyceae</taxon>
        <taxon>Rhodymeniophycidae</taxon>
        <taxon>Gracilariales</taxon>
        <taxon>Gracilariaceae</taxon>
        <taxon>Gracilariopsis</taxon>
    </lineage>
</organism>
<dbReference type="AlphaFoldDB" id="A0A2V3II46"/>
<evidence type="ECO:0000313" key="4">
    <source>
        <dbReference type="EMBL" id="PXF41742.1"/>
    </source>
</evidence>
<dbReference type="PANTHER" id="PTHR48106:SF13">
    <property type="entry name" value="QUINONE OXIDOREDUCTASE-RELATED"/>
    <property type="match status" value="1"/>
</dbReference>
<evidence type="ECO:0000256" key="2">
    <source>
        <dbReference type="ARBA" id="ARBA00023002"/>
    </source>
</evidence>
<dbReference type="Gene3D" id="3.40.50.720">
    <property type="entry name" value="NAD(P)-binding Rossmann-like Domain"/>
    <property type="match status" value="1"/>
</dbReference>